<sequence length="293" mass="32927">MNCAITLKQLHVFVEVARHGNITVAAKALSLTQPAVSMALSQLEALLNHQLFERARNRLTLNEKGRYLLPKAVEILERVHSLERSLKAETGTITGSLRVSASLTVGNYLMPGIVGHFLEKHPNVDVSLQIENTRAVIEDVLAFNIDVGFVEDYQRTPDTDMIQWREDRLAIFASPNDPLAKQDIVCENDLQSRPWILREQGSGTRHVFENAIAGRLKDLRVILELNQAEAVKQAVENGLGISCMSILSIHKELIEGRFVELHAPSLDLGRHLYIVLHKKKYRSDALKAFLEFV</sequence>
<dbReference type="InterPro" id="IPR005119">
    <property type="entry name" value="LysR_subst-bd"/>
</dbReference>
<evidence type="ECO:0000313" key="6">
    <source>
        <dbReference type="EMBL" id="MDL0433240.1"/>
    </source>
</evidence>
<reference evidence="6 7" key="1">
    <citation type="submission" date="2023-06" db="EMBL/GenBank/DDBJ databases">
        <title>Marinobacter azerbaijanicus a moderately halophilic, isolated from Urmia Lake in Azerbaijan region of Iran.</title>
        <authorList>
            <person name="Sanchez-Porro C."/>
            <person name="Aghdam E.M."/>
            <person name="Saheb S.M."/>
            <person name="Tarhriz V."/>
            <person name="Kazemi E."/>
            <person name="Ammozegar M.A."/>
            <person name="Ventosa A."/>
            <person name="Hejazi M.S."/>
        </authorList>
    </citation>
    <scope>NUCLEOTIDE SEQUENCE [LARGE SCALE GENOMIC DNA]</scope>
    <source>
        <strain evidence="6 7">TBZ242</strain>
    </source>
</reference>
<evidence type="ECO:0000256" key="2">
    <source>
        <dbReference type="ARBA" id="ARBA00023015"/>
    </source>
</evidence>
<evidence type="ECO:0000259" key="5">
    <source>
        <dbReference type="PROSITE" id="PS50931"/>
    </source>
</evidence>
<dbReference type="CDD" id="cd08420">
    <property type="entry name" value="PBP2_CysL_like"/>
    <property type="match status" value="1"/>
</dbReference>
<dbReference type="EMBL" id="JASSVS010000012">
    <property type="protein sequence ID" value="MDL0433240.1"/>
    <property type="molecule type" value="Genomic_DNA"/>
</dbReference>
<dbReference type="PANTHER" id="PTHR30126">
    <property type="entry name" value="HTH-TYPE TRANSCRIPTIONAL REGULATOR"/>
    <property type="match status" value="1"/>
</dbReference>
<dbReference type="Pfam" id="PF03466">
    <property type="entry name" value="LysR_substrate"/>
    <property type="match status" value="1"/>
</dbReference>
<dbReference type="Gene3D" id="3.40.190.290">
    <property type="match status" value="1"/>
</dbReference>
<dbReference type="InterPro" id="IPR000847">
    <property type="entry name" value="LysR_HTH_N"/>
</dbReference>
<name>A0ABT7IGH1_9GAMM</name>
<evidence type="ECO:0000256" key="4">
    <source>
        <dbReference type="ARBA" id="ARBA00023163"/>
    </source>
</evidence>
<keyword evidence="4" id="KW-0804">Transcription</keyword>
<feature type="domain" description="HTH lysR-type" evidence="5">
    <location>
        <begin position="5"/>
        <end position="62"/>
    </location>
</feature>
<keyword evidence="7" id="KW-1185">Reference proteome</keyword>
<dbReference type="Gene3D" id="1.10.10.10">
    <property type="entry name" value="Winged helix-like DNA-binding domain superfamily/Winged helix DNA-binding domain"/>
    <property type="match status" value="1"/>
</dbReference>
<accession>A0ABT7IGH1</accession>
<gene>
    <name evidence="6" type="ORF">QPM17_19040</name>
</gene>
<dbReference type="SUPFAM" id="SSF46785">
    <property type="entry name" value="Winged helix' DNA-binding domain"/>
    <property type="match status" value="1"/>
</dbReference>
<dbReference type="PRINTS" id="PR00039">
    <property type="entry name" value="HTHLYSR"/>
</dbReference>
<dbReference type="SUPFAM" id="SSF53850">
    <property type="entry name" value="Periplasmic binding protein-like II"/>
    <property type="match status" value="1"/>
</dbReference>
<organism evidence="6 7">
    <name type="scientific">Marinobacter azerbaijanicus</name>
    <dbReference type="NCBI Taxonomy" id="3050455"/>
    <lineage>
        <taxon>Bacteria</taxon>
        <taxon>Pseudomonadati</taxon>
        <taxon>Pseudomonadota</taxon>
        <taxon>Gammaproteobacteria</taxon>
        <taxon>Pseudomonadales</taxon>
        <taxon>Marinobacteraceae</taxon>
        <taxon>Marinobacter</taxon>
    </lineage>
</organism>
<dbReference type="PANTHER" id="PTHR30126:SF94">
    <property type="entry name" value="LYSR FAMILY TRANSCRIPTIONAL REGULATOR"/>
    <property type="match status" value="1"/>
</dbReference>
<evidence type="ECO:0000256" key="1">
    <source>
        <dbReference type="ARBA" id="ARBA00009437"/>
    </source>
</evidence>
<dbReference type="InterPro" id="IPR036388">
    <property type="entry name" value="WH-like_DNA-bd_sf"/>
</dbReference>
<evidence type="ECO:0000256" key="3">
    <source>
        <dbReference type="ARBA" id="ARBA00023125"/>
    </source>
</evidence>
<dbReference type="RefSeq" id="WP_285392879.1">
    <property type="nucleotide sequence ID" value="NZ_JASSVS010000012.1"/>
</dbReference>
<proteinExistence type="inferred from homology"/>
<comment type="similarity">
    <text evidence="1">Belongs to the LysR transcriptional regulatory family.</text>
</comment>
<dbReference type="Pfam" id="PF00126">
    <property type="entry name" value="HTH_1"/>
    <property type="match status" value="1"/>
</dbReference>
<dbReference type="InterPro" id="IPR036390">
    <property type="entry name" value="WH_DNA-bd_sf"/>
</dbReference>
<keyword evidence="3" id="KW-0238">DNA-binding</keyword>
<keyword evidence="2" id="KW-0805">Transcription regulation</keyword>
<comment type="caution">
    <text evidence="6">The sequence shown here is derived from an EMBL/GenBank/DDBJ whole genome shotgun (WGS) entry which is preliminary data.</text>
</comment>
<evidence type="ECO:0000313" key="7">
    <source>
        <dbReference type="Proteomes" id="UP001227964"/>
    </source>
</evidence>
<dbReference type="Proteomes" id="UP001227964">
    <property type="component" value="Unassembled WGS sequence"/>
</dbReference>
<protein>
    <submittedName>
        <fullName evidence="6">LysR substrate-binding domain-containing protein</fullName>
    </submittedName>
</protein>
<dbReference type="PROSITE" id="PS50931">
    <property type="entry name" value="HTH_LYSR"/>
    <property type="match status" value="1"/>
</dbReference>